<feature type="domain" description="Amidohydrolase-related" evidence="1">
    <location>
        <begin position="283"/>
        <end position="459"/>
    </location>
</feature>
<protein>
    <recommendedName>
        <fullName evidence="1">Amidohydrolase-related domain-containing protein</fullName>
    </recommendedName>
</protein>
<evidence type="ECO:0000313" key="2">
    <source>
        <dbReference type="EMBL" id="ASV75293.1"/>
    </source>
</evidence>
<keyword evidence="3" id="KW-1185">Reference proteome</keyword>
<dbReference type="AlphaFoldDB" id="A0A286RH57"/>
<evidence type="ECO:0000259" key="1">
    <source>
        <dbReference type="Pfam" id="PF04909"/>
    </source>
</evidence>
<sequence length="476" mass="54554">MTHFTRRETLKVLGTLGTMGFLGTTSGGMPTVEVPKIPGASDVRRTIFTKVWETPLIDSHEHLPDEQDVLRGPGGKTQEQWTVILHHYLDSDLRSAGMTRAEYDSFFQQPGAPEEKWRILAPYWPAVRNTGYGLAVRIAMKELYGIEDLSEKTVLQLPEKFETTRRPGFYQHILCDLAKIDSCQVNTGTFHESRQPLLLLQDISIVGMFAGPNLRAFGSPTGIQVTTLSDWYRVIDWWFERYSRYAVAVKSQNAYSRNIDYEKVPQERAEPIFAKRLRGEVLSPEEQKALEDHLFWYAVRKATENHLPVKLHTGYYAGDNYMPLSRLLHNASAACDLCRLSPETTFVFMHICYPYYEELISVAKHYTNAYVDMCWSWIINPVAAKDFLKKFLVTAPANKIFTFGGDYRPVEPVLGHALIARQGIALALCELVEEGWLSLDDALRLVDPIMHENARRVFQIEEKKQNLRSAPWFRQD</sequence>
<dbReference type="OrthoDB" id="9771932at2"/>
<accession>A0A286RH57</accession>
<dbReference type="EMBL" id="CP018477">
    <property type="protein sequence ID" value="ASV75293.1"/>
    <property type="molecule type" value="Genomic_DNA"/>
</dbReference>
<dbReference type="Proteomes" id="UP000215086">
    <property type="component" value="Chromosome"/>
</dbReference>
<dbReference type="KEGG" id="ttf:THTE_2691"/>
<reference evidence="2 3" key="1">
    <citation type="journal article" name="Front. Microbiol.">
        <title>Sugar Metabolism of the First Thermophilic Planctomycete Thermogutta terrifontis: Comparative Genomic and Transcriptomic Approaches.</title>
        <authorList>
            <person name="Elcheninov A.G."/>
            <person name="Menzel P."/>
            <person name="Gudbergsdottir S.R."/>
            <person name="Slesarev A.I."/>
            <person name="Kadnikov V.V."/>
            <person name="Krogh A."/>
            <person name="Bonch-Osmolovskaya E.A."/>
            <person name="Peng X."/>
            <person name="Kublanov I.V."/>
        </authorList>
    </citation>
    <scope>NUCLEOTIDE SEQUENCE [LARGE SCALE GENOMIC DNA]</scope>
    <source>
        <strain evidence="2 3">R1</strain>
    </source>
</reference>
<dbReference type="Gene3D" id="3.20.20.140">
    <property type="entry name" value="Metal-dependent hydrolases"/>
    <property type="match status" value="1"/>
</dbReference>
<gene>
    <name evidence="2" type="ORF">THTE_2691</name>
</gene>
<dbReference type="RefSeq" id="WP_095415405.1">
    <property type="nucleotide sequence ID" value="NZ_CP018477.1"/>
</dbReference>
<dbReference type="Pfam" id="PF04909">
    <property type="entry name" value="Amidohydro_2"/>
    <property type="match status" value="1"/>
</dbReference>
<dbReference type="InterPro" id="IPR032466">
    <property type="entry name" value="Metal_Hydrolase"/>
</dbReference>
<dbReference type="InterPro" id="IPR006680">
    <property type="entry name" value="Amidohydro-rel"/>
</dbReference>
<dbReference type="GO" id="GO:0016787">
    <property type="term" value="F:hydrolase activity"/>
    <property type="evidence" value="ECO:0007669"/>
    <property type="project" value="InterPro"/>
</dbReference>
<proteinExistence type="predicted"/>
<dbReference type="PANTHER" id="PTHR43383:SF2">
    <property type="entry name" value="AMIDOHYDROLASE 2 FAMILY PROTEIN"/>
    <property type="match status" value="1"/>
</dbReference>
<dbReference type="SUPFAM" id="SSF51556">
    <property type="entry name" value="Metallo-dependent hydrolases"/>
    <property type="match status" value="1"/>
</dbReference>
<organism evidence="2 3">
    <name type="scientific">Thermogutta terrifontis</name>
    <dbReference type="NCBI Taxonomy" id="1331910"/>
    <lineage>
        <taxon>Bacteria</taxon>
        <taxon>Pseudomonadati</taxon>
        <taxon>Planctomycetota</taxon>
        <taxon>Planctomycetia</taxon>
        <taxon>Pirellulales</taxon>
        <taxon>Thermoguttaceae</taxon>
        <taxon>Thermogutta</taxon>
    </lineage>
</organism>
<name>A0A286RH57_9BACT</name>
<evidence type="ECO:0000313" key="3">
    <source>
        <dbReference type="Proteomes" id="UP000215086"/>
    </source>
</evidence>
<dbReference type="PANTHER" id="PTHR43383">
    <property type="entry name" value="NODULIN 6"/>
    <property type="match status" value="1"/>
</dbReference>